<sequence>MTTQYRVLETMTLGKIVRLERHIFELEDEKVTVEAKFKALMRVNPRPHGHYTRKPIIGNLGLVGFIIPWPKRYLRLCVRAQKPTQESYTAAIKGFDDQIAVRKKEIEIIKDVLEKIKEVPEERRTKALLSFIDLYKDCEDPEMAYKVMGLQEGGPWCYRSKGFIS</sequence>
<reference evidence="1 2" key="1">
    <citation type="journal article" date="2018" name="Nat. Ecol. Evol.">
        <title>Pezizomycetes genomes reveal the molecular basis of ectomycorrhizal truffle lifestyle.</title>
        <authorList>
            <person name="Murat C."/>
            <person name="Payen T."/>
            <person name="Noel B."/>
            <person name="Kuo A."/>
            <person name="Morin E."/>
            <person name="Chen J."/>
            <person name="Kohler A."/>
            <person name="Krizsan K."/>
            <person name="Balestrini R."/>
            <person name="Da Silva C."/>
            <person name="Montanini B."/>
            <person name="Hainaut M."/>
            <person name="Levati E."/>
            <person name="Barry K.W."/>
            <person name="Belfiori B."/>
            <person name="Cichocki N."/>
            <person name="Clum A."/>
            <person name="Dockter R.B."/>
            <person name="Fauchery L."/>
            <person name="Guy J."/>
            <person name="Iotti M."/>
            <person name="Le Tacon F."/>
            <person name="Lindquist E.A."/>
            <person name="Lipzen A."/>
            <person name="Malagnac F."/>
            <person name="Mello A."/>
            <person name="Molinier V."/>
            <person name="Miyauchi S."/>
            <person name="Poulain J."/>
            <person name="Riccioni C."/>
            <person name="Rubini A."/>
            <person name="Sitrit Y."/>
            <person name="Splivallo R."/>
            <person name="Traeger S."/>
            <person name="Wang M."/>
            <person name="Zifcakova L."/>
            <person name="Wipf D."/>
            <person name="Zambonelli A."/>
            <person name="Paolocci F."/>
            <person name="Nowrousian M."/>
            <person name="Ottonello S."/>
            <person name="Baldrian P."/>
            <person name="Spatafora J.W."/>
            <person name="Henrissat B."/>
            <person name="Nagy L.G."/>
            <person name="Aury J.M."/>
            <person name="Wincker P."/>
            <person name="Grigoriev I.V."/>
            <person name="Bonfante P."/>
            <person name="Martin F.M."/>
        </authorList>
    </citation>
    <scope>NUCLEOTIDE SEQUENCE [LARGE SCALE GENOMIC DNA]</scope>
    <source>
        <strain evidence="1 2">CCBAS932</strain>
    </source>
</reference>
<name>A0A3N4KFT5_9PEZI</name>
<gene>
    <name evidence="1" type="ORF">P167DRAFT_548232</name>
</gene>
<proteinExistence type="predicted"/>
<evidence type="ECO:0000313" key="1">
    <source>
        <dbReference type="EMBL" id="RPB09347.1"/>
    </source>
</evidence>
<protein>
    <submittedName>
        <fullName evidence="1">Uncharacterized protein</fullName>
    </submittedName>
</protein>
<dbReference type="Proteomes" id="UP000277580">
    <property type="component" value="Unassembled WGS sequence"/>
</dbReference>
<dbReference type="AlphaFoldDB" id="A0A3N4KFT5"/>
<evidence type="ECO:0000313" key="2">
    <source>
        <dbReference type="Proteomes" id="UP000277580"/>
    </source>
</evidence>
<keyword evidence="2" id="KW-1185">Reference proteome</keyword>
<dbReference type="InParanoid" id="A0A3N4KFT5"/>
<dbReference type="OrthoDB" id="10342267at2759"/>
<accession>A0A3N4KFT5</accession>
<organism evidence="1 2">
    <name type="scientific">Morchella conica CCBAS932</name>
    <dbReference type="NCBI Taxonomy" id="1392247"/>
    <lineage>
        <taxon>Eukaryota</taxon>
        <taxon>Fungi</taxon>
        <taxon>Dikarya</taxon>
        <taxon>Ascomycota</taxon>
        <taxon>Pezizomycotina</taxon>
        <taxon>Pezizomycetes</taxon>
        <taxon>Pezizales</taxon>
        <taxon>Morchellaceae</taxon>
        <taxon>Morchella</taxon>
    </lineage>
</organism>
<dbReference type="EMBL" id="ML119153">
    <property type="protein sequence ID" value="RPB09347.1"/>
    <property type="molecule type" value="Genomic_DNA"/>
</dbReference>